<keyword evidence="1" id="KW-1003">Cell membrane</keyword>
<gene>
    <name evidence="6" type="ORF">CAE01nite_18870</name>
</gene>
<protein>
    <submittedName>
        <fullName evidence="6">Sugar ABC transporter substrate-binding protein</fullName>
    </submittedName>
</protein>
<accession>A0A512DCF1</accession>
<dbReference type="OrthoDB" id="2515046at2"/>
<evidence type="ECO:0000256" key="2">
    <source>
        <dbReference type="ARBA" id="ARBA00022729"/>
    </source>
</evidence>
<comment type="caution">
    <text evidence="6">The sequence shown here is derived from an EMBL/GenBank/DDBJ whole genome shotgun (WGS) entry which is preliminary data.</text>
</comment>
<dbReference type="CDD" id="cd13585">
    <property type="entry name" value="PBP2_TMBP_like"/>
    <property type="match status" value="1"/>
</dbReference>
<organism evidence="6 7">
    <name type="scientific">Cellulomonas aerilata</name>
    <dbReference type="NCBI Taxonomy" id="515326"/>
    <lineage>
        <taxon>Bacteria</taxon>
        <taxon>Bacillati</taxon>
        <taxon>Actinomycetota</taxon>
        <taxon>Actinomycetes</taxon>
        <taxon>Micrococcales</taxon>
        <taxon>Cellulomonadaceae</taxon>
        <taxon>Cellulomonas</taxon>
    </lineage>
</organism>
<dbReference type="SUPFAM" id="SSF53850">
    <property type="entry name" value="Periplasmic binding protein-like II"/>
    <property type="match status" value="1"/>
</dbReference>
<dbReference type="Gene3D" id="3.40.190.10">
    <property type="entry name" value="Periplasmic binding protein-like II"/>
    <property type="match status" value="3"/>
</dbReference>
<evidence type="ECO:0000313" key="6">
    <source>
        <dbReference type="EMBL" id="GEO34162.1"/>
    </source>
</evidence>
<dbReference type="PANTHER" id="PTHR43649:SF33">
    <property type="entry name" value="POLYGALACTURONAN_RHAMNOGALACTURONAN-BINDING PROTEIN YTCQ"/>
    <property type="match status" value="1"/>
</dbReference>
<dbReference type="Pfam" id="PF01547">
    <property type="entry name" value="SBP_bac_1"/>
    <property type="match status" value="1"/>
</dbReference>
<keyword evidence="3" id="KW-0472">Membrane</keyword>
<evidence type="ECO:0000256" key="1">
    <source>
        <dbReference type="ARBA" id="ARBA00022475"/>
    </source>
</evidence>
<dbReference type="RefSeq" id="WP_146903254.1">
    <property type="nucleotide sequence ID" value="NZ_BAAARM010000003.1"/>
</dbReference>
<proteinExistence type="predicted"/>
<dbReference type="AlphaFoldDB" id="A0A512DCF1"/>
<sequence>MDAKTLSGHGWRRRTAIITAGMLSLAGLTACGTGDSGDSGDAAAGGASADGPVEVDFWGWVPGLEGLVDTWNADNPDIQVSFHRMTGDDGQKVEAAVDAGTGPDLVQLSTHNLPDYVIQGRVQDITEYVTEHEDNYTEASWASVSFDGKVYGVPQGIGPSGMMYRTDILEQHGIAVPTTWDEYLEAARALHAADPEVYIANMSPGEIGQWVQEVQQAEGSWFGIDGDAWTVGVNDEASKQVAERWQTLLDEGLVTTELMWTPEYWARVNAGDIATISYAAWFPVALAENAADTSGRWRVAPMPTNEGSDNQGDSGGAAVVVLDGAQDPAAAAEFASWLNGSDDTQDTLITEGGLFPSTKNGLASPALRQEQEFYGGQVINEVFIESAEHTPSTWTEGPNWGTAQTAVLDEFAKVVGGSQTFTEALDNAQAATVADLEARGLTVKD</sequence>
<evidence type="ECO:0000313" key="7">
    <source>
        <dbReference type="Proteomes" id="UP000321181"/>
    </source>
</evidence>
<dbReference type="PANTHER" id="PTHR43649">
    <property type="entry name" value="ARABINOSE-BINDING PROTEIN-RELATED"/>
    <property type="match status" value="1"/>
</dbReference>
<name>A0A512DCF1_9CELL</name>
<evidence type="ECO:0000256" key="5">
    <source>
        <dbReference type="ARBA" id="ARBA00023288"/>
    </source>
</evidence>
<reference evidence="6 7" key="1">
    <citation type="submission" date="2019-07" db="EMBL/GenBank/DDBJ databases">
        <title>Whole genome shotgun sequence of Cellulomonas aerilata NBRC 106308.</title>
        <authorList>
            <person name="Hosoyama A."/>
            <person name="Uohara A."/>
            <person name="Ohji S."/>
            <person name="Ichikawa N."/>
        </authorList>
    </citation>
    <scope>NUCLEOTIDE SEQUENCE [LARGE SCALE GENOMIC DNA]</scope>
    <source>
        <strain evidence="6 7">NBRC 106308</strain>
    </source>
</reference>
<dbReference type="EMBL" id="BJYY01000013">
    <property type="protein sequence ID" value="GEO34162.1"/>
    <property type="molecule type" value="Genomic_DNA"/>
</dbReference>
<keyword evidence="5" id="KW-0449">Lipoprotein</keyword>
<evidence type="ECO:0000256" key="4">
    <source>
        <dbReference type="ARBA" id="ARBA00023139"/>
    </source>
</evidence>
<evidence type="ECO:0000256" key="3">
    <source>
        <dbReference type="ARBA" id="ARBA00023136"/>
    </source>
</evidence>
<keyword evidence="4" id="KW-0564">Palmitate</keyword>
<keyword evidence="2" id="KW-0732">Signal</keyword>
<dbReference type="InterPro" id="IPR006059">
    <property type="entry name" value="SBP"/>
</dbReference>
<dbReference type="InterPro" id="IPR050490">
    <property type="entry name" value="Bact_solute-bd_prot1"/>
</dbReference>
<dbReference type="PROSITE" id="PS51257">
    <property type="entry name" value="PROKAR_LIPOPROTEIN"/>
    <property type="match status" value="1"/>
</dbReference>
<keyword evidence="7" id="KW-1185">Reference proteome</keyword>
<dbReference type="Proteomes" id="UP000321181">
    <property type="component" value="Unassembled WGS sequence"/>
</dbReference>